<protein>
    <submittedName>
        <fullName evidence="1">Uncharacterized protein</fullName>
    </submittedName>
</protein>
<proteinExistence type="predicted"/>
<keyword evidence="2" id="KW-1185">Reference proteome</keyword>
<dbReference type="Proteomes" id="UP000245137">
    <property type="component" value="Unassembled WGS sequence"/>
</dbReference>
<dbReference type="RefSeq" id="WP_108916406.1">
    <property type="nucleotide sequence ID" value="NZ_BGJY01000018.1"/>
</dbReference>
<dbReference type="OrthoDB" id="7858450at2"/>
<reference evidence="1 2" key="1">
    <citation type="journal article" date="2018" name="Appl. Microbiol. Biotechnol.">
        <title>Co-cultivation of the strictly anaerobic methanogen Methanosarcina barkeri with aerobic methanotrophs in an oxygen-limited membrane bioreactor.</title>
        <authorList>
            <person name="In 't Zandt M.H."/>
            <person name="van den Bosch T.J.M."/>
            <person name="Rijkers R."/>
            <person name="van Kessel M.A.H.J."/>
            <person name="Jetten M.S.M."/>
            <person name="Welte C.U."/>
        </authorList>
    </citation>
    <scope>NUCLEOTIDE SEQUENCE [LARGE SCALE GENOMIC DNA]</scope>
    <source>
        <strain evidence="1 2">DSM 17706</strain>
    </source>
</reference>
<evidence type="ECO:0000313" key="2">
    <source>
        <dbReference type="Proteomes" id="UP000245137"/>
    </source>
</evidence>
<organism evidence="1 2">
    <name type="scientific">Methylosinus sporium</name>
    <dbReference type="NCBI Taxonomy" id="428"/>
    <lineage>
        <taxon>Bacteria</taxon>
        <taxon>Pseudomonadati</taxon>
        <taxon>Pseudomonadota</taxon>
        <taxon>Alphaproteobacteria</taxon>
        <taxon>Hyphomicrobiales</taxon>
        <taxon>Methylocystaceae</taxon>
        <taxon>Methylosinus</taxon>
    </lineage>
</organism>
<sequence length="144" mass="15842">MAIPVFPDELLGSVLTDGFGDTLPDGRSEVPTDYGPAMMRRAFSSAVEPVTVTIVIEHYLVFRFKRFWREDIGGGALPFILPDLLADGDVVLDDAGEPVLDDSDEPILVTAKWLARFAPGQAPKIEPWGIDYQIAMQLEILPVE</sequence>
<dbReference type="AlphaFoldDB" id="A0A2U1SSV2"/>
<dbReference type="EMBL" id="PUIV01000006">
    <property type="protein sequence ID" value="PWB94653.1"/>
    <property type="molecule type" value="Genomic_DNA"/>
</dbReference>
<name>A0A2U1SSV2_METSR</name>
<gene>
    <name evidence="1" type="ORF">C5689_06210</name>
</gene>
<accession>A0A2U1SSV2</accession>
<evidence type="ECO:0000313" key="1">
    <source>
        <dbReference type="EMBL" id="PWB94653.1"/>
    </source>
</evidence>
<comment type="caution">
    <text evidence="1">The sequence shown here is derived from an EMBL/GenBank/DDBJ whole genome shotgun (WGS) entry which is preliminary data.</text>
</comment>